<dbReference type="InterPro" id="IPR017853">
    <property type="entry name" value="GH"/>
</dbReference>
<dbReference type="Gene3D" id="3.20.20.80">
    <property type="entry name" value="Glycosidases"/>
    <property type="match status" value="1"/>
</dbReference>
<dbReference type="CDD" id="cd04501">
    <property type="entry name" value="SGNH_hydrolase_like_4"/>
    <property type="match status" value="1"/>
</dbReference>
<dbReference type="InterPro" id="IPR029018">
    <property type="entry name" value="Hex-like_dom2"/>
</dbReference>
<dbReference type="PRINTS" id="PR00738">
    <property type="entry name" value="GLHYDRLASE20"/>
</dbReference>
<dbReference type="InterPro" id="IPR015882">
    <property type="entry name" value="HEX_bac_N"/>
</dbReference>
<comment type="caution">
    <text evidence="9">The sequence shown here is derived from an EMBL/GenBank/DDBJ whole genome shotgun (WGS) entry which is preliminary data.</text>
</comment>
<dbReference type="PANTHER" id="PTHR22600">
    <property type="entry name" value="BETA-HEXOSAMINIDASE"/>
    <property type="match status" value="1"/>
</dbReference>
<dbReference type="GO" id="GO:0004563">
    <property type="term" value="F:beta-N-acetylhexosaminidase activity"/>
    <property type="evidence" value="ECO:0007669"/>
    <property type="project" value="InterPro"/>
</dbReference>
<dbReference type="Pfam" id="PF13472">
    <property type="entry name" value="Lipase_GDSL_2"/>
    <property type="match status" value="1"/>
</dbReference>
<evidence type="ECO:0000259" key="6">
    <source>
        <dbReference type="Pfam" id="PF00728"/>
    </source>
</evidence>
<dbReference type="GO" id="GO:0005975">
    <property type="term" value="P:carbohydrate metabolic process"/>
    <property type="evidence" value="ECO:0007669"/>
    <property type="project" value="InterPro"/>
</dbReference>
<evidence type="ECO:0000313" key="10">
    <source>
        <dbReference type="Proteomes" id="UP000445000"/>
    </source>
</evidence>
<dbReference type="InterPro" id="IPR013830">
    <property type="entry name" value="SGNH_hydro"/>
</dbReference>
<evidence type="ECO:0000256" key="1">
    <source>
        <dbReference type="ARBA" id="ARBA00006285"/>
    </source>
</evidence>
<evidence type="ECO:0000256" key="4">
    <source>
        <dbReference type="ARBA" id="ARBA00033000"/>
    </source>
</evidence>
<evidence type="ECO:0000313" key="9">
    <source>
        <dbReference type="EMBL" id="GFE83309.1"/>
    </source>
</evidence>
<dbReference type="GO" id="GO:0016020">
    <property type="term" value="C:membrane"/>
    <property type="evidence" value="ECO:0007669"/>
    <property type="project" value="TreeGrafter"/>
</dbReference>
<evidence type="ECO:0000256" key="5">
    <source>
        <dbReference type="PIRSR" id="PIRSR625705-1"/>
    </source>
</evidence>
<evidence type="ECO:0000259" key="8">
    <source>
        <dbReference type="Pfam" id="PF13472"/>
    </source>
</evidence>
<dbReference type="InterPro" id="IPR036514">
    <property type="entry name" value="SGNH_hydro_sf"/>
</dbReference>
<keyword evidence="3" id="KW-0326">Glycosidase</keyword>
<protein>
    <recommendedName>
        <fullName evidence="4">N-acetyl-beta-glucosaminidase</fullName>
    </recommendedName>
</protein>
<dbReference type="SUPFAM" id="SSF51445">
    <property type="entry name" value="(Trans)glycosidases"/>
    <property type="match status" value="1"/>
</dbReference>
<dbReference type="GO" id="GO:0030203">
    <property type="term" value="P:glycosaminoglycan metabolic process"/>
    <property type="evidence" value="ECO:0007669"/>
    <property type="project" value="TreeGrafter"/>
</dbReference>
<evidence type="ECO:0000256" key="2">
    <source>
        <dbReference type="ARBA" id="ARBA00022801"/>
    </source>
</evidence>
<gene>
    <name evidence="9" type="ORF">GCM10011487_53090</name>
</gene>
<reference evidence="10" key="1">
    <citation type="submission" date="2020-01" db="EMBL/GenBank/DDBJ databases">
        <title>'Steroidobacter agaridevorans' sp. nov., agar-degrading bacteria isolated from rhizosphere soils.</title>
        <authorList>
            <person name="Ikenaga M."/>
            <person name="Kataoka M."/>
            <person name="Murouchi A."/>
            <person name="Katsuragi S."/>
            <person name="Sakai M."/>
        </authorList>
    </citation>
    <scope>NUCLEOTIDE SEQUENCE [LARGE SCALE GENOMIC DNA]</scope>
    <source>
        <strain evidence="10">YU21-B</strain>
    </source>
</reference>
<accession>A0A829YJD6</accession>
<dbReference type="SUPFAM" id="SSF55545">
    <property type="entry name" value="beta-N-acetylhexosaminidase-like domain"/>
    <property type="match status" value="1"/>
</dbReference>
<feature type="domain" description="SGNH hydrolase-type esterase" evidence="8">
    <location>
        <begin position="708"/>
        <end position="870"/>
    </location>
</feature>
<dbReference type="AlphaFoldDB" id="A0A829YJD6"/>
<keyword evidence="2" id="KW-0378">Hydrolase</keyword>
<evidence type="ECO:0000256" key="3">
    <source>
        <dbReference type="ARBA" id="ARBA00023295"/>
    </source>
</evidence>
<dbReference type="Gene3D" id="3.40.50.1110">
    <property type="entry name" value="SGNH hydrolase"/>
    <property type="match status" value="1"/>
</dbReference>
<keyword evidence="10" id="KW-1185">Reference proteome</keyword>
<dbReference type="Gene3D" id="3.30.379.10">
    <property type="entry name" value="Chitobiase/beta-hexosaminidase domain 2-like"/>
    <property type="match status" value="1"/>
</dbReference>
<dbReference type="EMBL" id="BLJN01000006">
    <property type="protein sequence ID" value="GFE83309.1"/>
    <property type="molecule type" value="Genomic_DNA"/>
</dbReference>
<dbReference type="InterPro" id="IPR025705">
    <property type="entry name" value="Beta_hexosaminidase_sua/sub"/>
</dbReference>
<organism evidence="9 10">
    <name type="scientific">Steroidobacter agaridevorans</name>
    <dbReference type="NCBI Taxonomy" id="2695856"/>
    <lineage>
        <taxon>Bacteria</taxon>
        <taxon>Pseudomonadati</taxon>
        <taxon>Pseudomonadota</taxon>
        <taxon>Gammaproteobacteria</taxon>
        <taxon>Steroidobacterales</taxon>
        <taxon>Steroidobacteraceae</taxon>
        <taxon>Steroidobacter</taxon>
    </lineage>
</organism>
<sequence>MQAEAYSLTVTNDGVRIDADGPTGVLRALATLRQLISLDSGQPQLPFVSINDTPRFTWRGVMLDPARHFLKVDTLKRQIDAMERVKLNVLHLHLSDDEGFRVESKRFPRLHEVASHGEFYTQDEIRALLAYAADRGVLIVPEFDVPGHTRAIVAAYPKLGATAAKARPPFPPDVALNPSSPEVYRFLNELIEEMSQLFPGPYLHIGGDEVSDAVWADNAEIKAWMQREKLGSKQDVEGYFARRVIAMVQRAGKTPIGWEEIATTEIPTDTIVESWQTSNATAAATAKGHRTIVSAGYYLDLLMPADFHYAVDPLASSAAGFTPAEAERVRKLHPLFAQLLPDAKVAKPMPPLTADQERLVLGGEAPLWGEIVTDEMVDHHLWPRAAALAERFWSPATVRDAADMYRRLAVIHDQLTIGGLMGDNTRRLMASRMVPGDADPVHTLLDIVTPVRNMAHDHRILAAVRGQRIVQPLNALADAAPADSLVAQAFVSSARQYIGGDASLEPVLRAQLSTWRENDARFTAIARGNAMLEPAIPTSASIASLAKAALQAIDVISKRVVTQGQSWDEIEKTLAQAEAHDAASRLPLASFLGKHPPADLIIALTPGIRALVDKARSVAPPSAAIGMTDQPCPPSLPMPDSVKEFNALFLEPGTPNVLRLLALSKQPEFVAYNDAKKQREAQDWAGLCRYRADNAAVIASKQRPDVVFLGDSITESWVPGDPTLFSSERIGRGISGQTTAQMLVRFPADVIALRPHAVHIMAGTNDVAGNGGPTSERAFQDNIQAMVALARAHNIRVVLASILPAAKFNWRPEVQPAKQIVKLNEWLRTYAKREGLRYVDYYTPLATADGALKPGLSIDGVHPNREGYAVMRELAKSVRFPQ</sequence>
<feature type="domain" description="Beta-hexosaminidase bacterial type N-terminal" evidence="7">
    <location>
        <begin position="2"/>
        <end position="52"/>
    </location>
</feature>
<evidence type="ECO:0000259" key="7">
    <source>
        <dbReference type="Pfam" id="PF02838"/>
    </source>
</evidence>
<dbReference type="Pfam" id="PF02838">
    <property type="entry name" value="Glyco_hydro_20b"/>
    <property type="match status" value="1"/>
</dbReference>
<dbReference type="GO" id="GO:0016788">
    <property type="term" value="F:hydrolase activity, acting on ester bonds"/>
    <property type="evidence" value="ECO:0007669"/>
    <property type="project" value="UniProtKB-ARBA"/>
</dbReference>
<dbReference type="InterPro" id="IPR015883">
    <property type="entry name" value="Glyco_hydro_20_cat"/>
</dbReference>
<feature type="domain" description="Glycoside hydrolase family 20 catalytic" evidence="6">
    <location>
        <begin position="56"/>
        <end position="395"/>
    </location>
</feature>
<dbReference type="PANTHER" id="PTHR22600:SF21">
    <property type="entry name" value="BETA-HEXOSAMINIDASE A"/>
    <property type="match status" value="1"/>
</dbReference>
<dbReference type="GO" id="GO:0005764">
    <property type="term" value="C:lysosome"/>
    <property type="evidence" value="ECO:0007669"/>
    <property type="project" value="TreeGrafter"/>
</dbReference>
<comment type="similarity">
    <text evidence="1">Belongs to the glycosyl hydrolase 20 family.</text>
</comment>
<proteinExistence type="inferred from homology"/>
<dbReference type="SUPFAM" id="SSF52266">
    <property type="entry name" value="SGNH hydrolase"/>
    <property type="match status" value="1"/>
</dbReference>
<name>A0A829YJD6_9GAMM</name>
<dbReference type="GO" id="GO:0006689">
    <property type="term" value="P:ganglioside catabolic process"/>
    <property type="evidence" value="ECO:0007669"/>
    <property type="project" value="TreeGrafter"/>
</dbReference>
<dbReference type="Proteomes" id="UP000445000">
    <property type="component" value="Unassembled WGS sequence"/>
</dbReference>
<dbReference type="Pfam" id="PF00728">
    <property type="entry name" value="Glyco_hydro_20"/>
    <property type="match status" value="1"/>
</dbReference>
<feature type="active site" description="Proton donor" evidence="5">
    <location>
        <position position="209"/>
    </location>
</feature>